<keyword evidence="3" id="KW-1185">Reference proteome</keyword>
<proteinExistence type="predicted"/>
<dbReference type="RefSeq" id="XP_062693702.1">
    <property type="nucleotide sequence ID" value="XM_062838765.1"/>
</dbReference>
<feature type="region of interest" description="Disordered" evidence="1">
    <location>
        <begin position="1"/>
        <end position="30"/>
    </location>
</feature>
<evidence type="ECO:0000313" key="3">
    <source>
        <dbReference type="Proteomes" id="UP001285908"/>
    </source>
</evidence>
<gene>
    <name evidence="2" type="ORF">B0T23DRAFT_403279</name>
</gene>
<dbReference type="Proteomes" id="UP001285908">
    <property type="component" value="Unassembled WGS sequence"/>
</dbReference>
<dbReference type="GeneID" id="87876387"/>
<reference evidence="2 3" key="1">
    <citation type="journal article" date="2023" name="Mol. Phylogenet. Evol.">
        <title>Genome-scale phylogeny and comparative genomics of the fungal order Sordariales.</title>
        <authorList>
            <person name="Hensen N."/>
            <person name="Bonometti L."/>
            <person name="Westerberg I."/>
            <person name="Brannstrom I.O."/>
            <person name="Guillou S."/>
            <person name="Cros-Aarteil S."/>
            <person name="Calhoun S."/>
            <person name="Haridas S."/>
            <person name="Kuo A."/>
            <person name="Mondo S."/>
            <person name="Pangilinan J."/>
            <person name="Riley R."/>
            <person name="LaButti K."/>
            <person name="Andreopoulos B."/>
            <person name="Lipzen A."/>
            <person name="Chen C."/>
            <person name="Yan M."/>
            <person name="Daum C."/>
            <person name="Ng V."/>
            <person name="Clum A."/>
            <person name="Steindorff A."/>
            <person name="Ohm R.A."/>
            <person name="Martin F."/>
            <person name="Silar P."/>
            <person name="Natvig D.O."/>
            <person name="Lalanne C."/>
            <person name="Gautier V."/>
            <person name="Ament-Velasquez S.L."/>
            <person name="Kruys A."/>
            <person name="Hutchinson M.I."/>
            <person name="Powell A.J."/>
            <person name="Barry K."/>
            <person name="Miller A.N."/>
            <person name="Grigoriev I.V."/>
            <person name="Debuchy R."/>
            <person name="Gladieux P."/>
            <person name="Hiltunen Thoren M."/>
            <person name="Johannesson H."/>
        </authorList>
    </citation>
    <scope>NUCLEOTIDE SEQUENCE [LARGE SCALE GENOMIC DNA]</scope>
    <source>
        <strain evidence="2 3">FGSC 10403</strain>
    </source>
</reference>
<dbReference type="EMBL" id="JAULSX010000003">
    <property type="protein sequence ID" value="KAK3494273.1"/>
    <property type="molecule type" value="Genomic_DNA"/>
</dbReference>
<organism evidence="2 3">
    <name type="scientific">Neurospora hispaniola</name>
    <dbReference type="NCBI Taxonomy" id="588809"/>
    <lineage>
        <taxon>Eukaryota</taxon>
        <taxon>Fungi</taxon>
        <taxon>Dikarya</taxon>
        <taxon>Ascomycota</taxon>
        <taxon>Pezizomycotina</taxon>
        <taxon>Sordariomycetes</taxon>
        <taxon>Sordariomycetidae</taxon>
        <taxon>Sordariales</taxon>
        <taxon>Sordariaceae</taxon>
        <taxon>Neurospora</taxon>
    </lineage>
</organism>
<evidence type="ECO:0000313" key="2">
    <source>
        <dbReference type="EMBL" id="KAK3494273.1"/>
    </source>
</evidence>
<sequence length="94" mass="10388">MTVAVGDHRSQVVRSDARMGPNSRQDEMKPAIEFDRLHAKIIFLPVTVSELGRREAPAAPRMTSVTHGPCTLLCTLSGYACWWHDGDSHTQIDG</sequence>
<name>A0AAJ0I9C6_9PEZI</name>
<comment type="caution">
    <text evidence="2">The sequence shown here is derived from an EMBL/GenBank/DDBJ whole genome shotgun (WGS) entry which is preliminary data.</text>
</comment>
<evidence type="ECO:0000256" key="1">
    <source>
        <dbReference type="SAM" id="MobiDB-lite"/>
    </source>
</evidence>
<accession>A0AAJ0I9C6</accession>
<dbReference type="AlphaFoldDB" id="A0AAJ0I9C6"/>
<protein>
    <submittedName>
        <fullName evidence="2">Uncharacterized protein</fullName>
    </submittedName>
</protein>
<feature type="compositionally biased region" description="Basic and acidic residues" evidence="1">
    <location>
        <begin position="1"/>
        <end position="10"/>
    </location>
</feature>